<dbReference type="InterPro" id="IPR011991">
    <property type="entry name" value="ArsR-like_HTH"/>
</dbReference>
<keyword evidence="1" id="KW-0238">DNA-binding</keyword>
<name>A0A0Z8KF31_STRSU</name>
<dbReference type="AlphaFoldDB" id="A0A0Z8KF31"/>
<dbReference type="SUPFAM" id="SSF46785">
    <property type="entry name" value="Winged helix' DNA-binding domain"/>
    <property type="match status" value="1"/>
</dbReference>
<dbReference type="InterPro" id="IPR036390">
    <property type="entry name" value="WH_DNA-bd_sf"/>
</dbReference>
<evidence type="ECO:0000313" key="3">
    <source>
        <dbReference type="Proteomes" id="UP000071765"/>
    </source>
</evidence>
<proteinExistence type="predicted"/>
<dbReference type="CDD" id="cd00090">
    <property type="entry name" value="HTH_ARSR"/>
    <property type="match status" value="1"/>
</dbReference>
<dbReference type="RefSeq" id="WP_044673594.1">
    <property type="nucleotide sequence ID" value="NZ_CEDG01000011.1"/>
</dbReference>
<organism evidence="2 3">
    <name type="scientific">Streptococcus suis</name>
    <dbReference type="NCBI Taxonomy" id="1307"/>
    <lineage>
        <taxon>Bacteria</taxon>
        <taxon>Bacillati</taxon>
        <taxon>Bacillota</taxon>
        <taxon>Bacilli</taxon>
        <taxon>Lactobacillales</taxon>
        <taxon>Streptococcaceae</taxon>
        <taxon>Streptococcus</taxon>
    </lineage>
</organism>
<protein>
    <submittedName>
        <fullName evidence="2">Phage replication protein</fullName>
    </submittedName>
</protein>
<gene>
    <name evidence="2" type="ORF">ERS132452_00634</name>
</gene>
<dbReference type="Pfam" id="PF13730">
    <property type="entry name" value="HTH_36"/>
    <property type="match status" value="1"/>
</dbReference>
<dbReference type="Proteomes" id="UP000071765">
    <property type="component" value="Unassembled WGS sequence"/>
</dbReference>
<dbReference type="GO" id="GO:0003677">
    <property type="term" value="F:DNA binding"/>
    <property type="evidence" value="ECO:0007669"/>
    <property type="project" value="UniProtKB-KW"/>
</dbReference>
<reference evidence="2 3" key="1">
    <citation type="submission" date="2016-02" db="EMBL/GenBank/DDBJ databases">
        <authorList>
            <consortium name="Pathogen Informatics"/>
        </authorList>
    </citation>
    <scope>NUCLEOTIDE SEQUENCE [LARGE SCALE GENOMIC DNA]</scope>
    <source>
        <strain evidence="2 3">LSS90</strain>
    </source>
</reference>
<sequence>MQYIIRNTHENYTAINNAFLQDSNLKPATIGILVVILSNKPDWIVYPDEIARRLNISRNTVDSHFKILEKAGYMRVVKRSLGKGKGSEVHRFFSDVPITDSYFDYLKSNLEKELSTGDTD</sequence>
<accession>A0A0Z8KF31</accession>
<evidence type="ECO:0000313" key="2">
    <source>
        <dbReference type="EMBL" id="CYV71064.1"/>
    </source>
</evidence>
<dbReference type="InterPro" id="IPR036388">
    <property type="entry name" value="WH-like_DNA-bd_sf"/>
</dbReference>
<evidence type="ECO:0000256" key="1">
    <source>
        <dbReference type="ARBA" id="ARBA00023125"/>
    </source>
</evidence>
<dbReference type="Gene3D" id="1.10.10.10">
    <property type="entry name" value="Winged helix-like DNA-binding domain superfamily/Winged helix DNA-binding domain"/>
    <property type="match status" value="1"/>
</dbReference>
<dbReference type="EMBL" id="FIIN01000003">
    <property type="protein sequence ID" value="CYV71064.1"/>
    <property type="molecule type" value="Genomic_DNA"/>
</dbReference>